<gene>
    <name evidence="4" type="ORF">J2Z37_004156</name>
</gene>
<dbReference type="Pfam" id="PF00583">
    <property type="entry name" value="Acetyltransf_1"/>
    <property type="match status" value="1"/>
</dbReference>
<dbReference type="PANTHER" id="PTHR43072">
    <property type="entry name" value="N-ACETYLTRANSFERASE"/>
    <property type="match status" value="1"/>
</dbReference>
<protein>
    <submittedName>
        <fullName evidence="4">Phosphinothricin acetyltransferase</fullName>
        <ecNumber evidence="4">2.3.1.183</ecNumber>
    </submittedName>
</protein>
<dbReference type="PROSITE" id="PS51186">
    <property type="entry name" value="GNAT"/>
    <property type="match status" value="1"/>
</dbReference>
<accession>A0ABS4GVL3</accession>
<dbReference type="GO" id="GO:0102971">
    <property type="term" value="F:phosphinothricin N-acetyltransferase activity"/>
    <property type="evidence" value="ECO:0007669"/>
    <property type="project" value="UniProtKB-EC"/>
</dbReference>
<dbReference type="PANTHER" id="PTHR43072:SF23">
    <property type="entry name" value="UPF0039 PROTEIN C11D3.02C"/>
    <property type="match status" value="1"/>
</dbReference>
<evidence type="ECO:0000256" key="1">
    <source>
        <dbReference type="ARBA" id="ARBA00022679"/>
    </source>
</evidence>
<dbReference type="Gene3D" id="3.40.630.30">
    <property type="match status" value="1"/>
</dbReference>
<name>A0ABS4GVL3_9BACL</name>
<evidence type="ECO:0000313" key="4">
    <source>
        <dbReference type="EMBL" id="MBP1934137.1"/>
    </source>
</evidence>
<dbReference type="RefSeq" id="WP_209812142.1">
    <property type="nucleotide sequence ID" value="NZ_JAGGKT010000017.1"/>
</dbReference>
<sequence length="164" mass="18506">MYQIRDFLKEDWNQVKFIYEAGIATGHATFETRAPSFDHWIASAVPGCTLVAFNDKAILGWCKLSAVSDRCVYSGVAEVSIYVHPDAQGKGVGNLLLEALIKRSEEKGFWTLQAGIFPENTSSLALHEKHGFREIGRRERIGKMHGKWRDTILLERRSRVVGVE</sequence>
<keyword evidence="5" id="KW-1185">Reference proteome</keyword>
<dbReference type="InterPro" id="IPR000182">
    <property type="entry name" value="GNAT_dom"/>
</dbReference>
<dbReference type="EMBL" id="JAGGKT010000017">
    <property type="protein sequence ID" value="MBP1934137.1"/>
    <property type="molecule type" value="Genomic_DNA"/>
</dbReference>
<dbReference type="InterPro" id="IPR016181">
    <property type="entry name" value="Acyl_CoA_acyltransferase"/>
</dbReference>
<organism evidence="4 5">
    <name type="scientific">Ammoniphilus resinae</name>
    <dbReference type="NCBI Taxonomy" id="861532"/>
    <lineage>
        <taxon>Bacteria</taxon>
        <taxon>Bacillati</taxon>
        <taxon>Bacillota</taxon>
        <taxon>Bacilli</taxon>
        <taxon>Bacillales</taxon>
        <taxon>Paenibacillaceae</taxon>
        <taxon>Aneurinibacillus group</taxon>
        <taxon>Ammoniphilus</taxon>
    </lineage>
</organism>
<keyword evidence="1 4" id="KW-0808">Transferase</keyword>
<evidence type="ECO:0000256" key="2">
    <source>
        <dbReference type="ARBA" id="ARBA00023315"/>
    </source>
</evidence>
<proteinExistence type="predicted"/>
<dbReference type="CDD" id="cd04301">
    <property type="entry name" value="NAT_SF"/>
    <property type="match status" value="1"/>
</dbReference>
<feature type="domain" description="N-acetyltransferase" evidence="3">
    <location>
        <begin position="2"/>
        <end position="155"/>
    </location>
</feature>
<dbReference type="Proteomes" id="UP001519343">
    <property type="component" value="Unassembled WGS sequence"/>
</dbReference>
<evidence type="ECO:0000259" key="3">
    <source>
        <dbReference type="PROSITE" id="PS51186"/>
    </source>
</evidence>
<reference evidence="4 5" key="1">
    <citation type="submission" date="2021-03" db="EMBL/GenBank/DDBJ databases">
        <title>Genomic Encyclopedia of Type Strains, Phase IV (KMG-IV): sequencing the most valuable type-strain genomes for metagenomic binning, comparative biology and taxonomic classification.</title>
        <authorList>
            <person name="Goeker M."/>
        </authorList>
    </citation>
    <scope>NUCLEOTIDE SEQUENCE [LARGE SCALE GENOMIC DNA]</scope>
    <source>
        <strain evidence="4 5">DSM 24738</strain>
    </source>
</reference>
<keyword evidence="2 4" id="KW-0012">Acyltransferase</keyword>
<dbReference type="EC" id="2.3.1.183" evidence="4"/>
<comment type="caution">
    <text evidence="4">The sequence shown here is derived from an EMBL/GenBank/DDBJ whole genome shotgun (WGS) entry which is preliminary data.</text>
</comment>
<evidence type="ECO:0000313" key="5">
    <source>
        <dbReference type="Proteomes" id="UP001519343"/>
    </source>
</evidence>
<dbReference type="SUPFAM" id="SSF55729">
    <property type="entry name" value="Acyl-CoA N-acyltransferases (Nat)"/>
    <property type="match status" value="1"/>
</dbReference>